<accession>A0A1T3P754</accession>
<comment type="caution">
    <text evidence="3">The sequence shown here is derived from an EMBL/GenBank/DDBJ whole genome shotgun (WGS) entry which is preliminary data.</text>
</comment>
<keyword evidence="2" id="KW-0812">Transmembrane</keyword>
<evidence type="ECO:0000313" key="4">
    <source>
        <dbReference type="Proteomes" id="UP000190037"/>
    </source>
</evidence>
<sequence>MLSRHTKTSYRITTALTTNPTDDHNPIHGLTSRHDGHGDERDLDAIRTHVAAALGTSRIRIAHIARADLGLGPHRWWRTGAYAAYGLFEMITTMMLPVLALAS</sequence>
<dbReference type="Proteomes" id="UP000190037">
    <property type="component" value="Unassembled WGS sequence"/>
</dbReference>
<keyword evidence="2" id="KW-1133">Transmembrane helix</keyword>
<evidence type="ECO:0000313" key="3">
    <source>
        <dbReference type="EMBL" id="OPC84700.1"/>
    </source>
</evidence>
<evidence type="ECO:0000256" key="2">
    <source>
        <dbReference type="SAM" id="Phobius"/>
    </source>
</evidence>
<dbReference type="EMBL" id="MWQN01000001">
    <property type="protein sequence ID" value="OPC84700.1"/>
    <property type="molecule type" value="Genomic_DNA"/>
</dbReference>
<feature type="region of interest" description="Disordered" evidence="1">
    <location>
        <begin position="16"/>
        <end position="39"/>
    </location>
</feature>
<feature type="transmembrane region" description="Helical" evidence="2">
    <location>
        <begin position="82"/>
        <end position="102"/>
    </location>
</feature>
<evidence type="ECO:0000256" key="1">
    <source>
        <dbReference type="SAM" id="MobiDB-lite"/>
    </source>
</evidence>
<dbReference type="RefSeq" id="WP_078978998.1">
    <property type="nucleotide sequence ID" value="NZ_MWQN01000001.1"/>
</dbReference>
<keyword evidence="4" id="KW-1185">Reference proteome</keyword>
<dbReference type="AlphaFoldDB" id="A0A1T3P754"/>
<gene>
    <name evidence="3" type="ORF">B4N89_30650</name>
</gene>
<name>A0A1T3P754_9ACTN</name>
<feature type="compositionally biased region" description="Basic and acidic residues" evidence="1">
    <location>
        <begin position="21"/>
        <end position="39"/>
    </location>
</feature>
<keyword evidence="2" id="KW-0472">Membrane</keyword>
<protein>
    <submittedName>
        <fullName evidence="3">Uncharacterized protein</fullName>
    </submittedName>
</protein>
<proteinExistence type="predicted"/>
<reference evidence="3 4" key="1">
    <citation type="submission" date="2017-03" db="EMBL/GenBank/DDBJ databases">
        <title>Draft genome sequence of Streptomyces scabrisporus NF3, endophyte isolated from Amphipterygium adstringens.</title>
        <authorList>
            <person name="Vazquez M."/>
            <person name="Ceapa C.D."/>
            <person name="Rodriguez Luna D."/>
            <person name="Sanchez Esquivel S."/>
        </authorList>
    </citation>
    <scope>NUCLEOTIDE SEQUENCE [LARGE SCALE GENOMIC DNA]</scope>
    <source>
        <strain evidence="3 4">NF3</strain>
    </source>
</reference>
<organism evidence="3 4">
    <name type="scientific">Embleya scabrispora</name>
    <dbReference type="NCBI Taxonomy" id="159449"/>
    <lineage>
        <taxon>Bacteria</taxon>
        <taxon>Bacillati</taxon>
        <taxon>Actinomycetota</taxon>
        <taxon>Actinomycetes</taxon>
        <taxon>Kitasatosporales</taxon>
        <taxon>Streptomycetaceae</taxon>
        <taxon>Embleya</taxon>
    </lineage>
</organism>